<dbReference type="RefSeq" id="XP_006960909.1">
    <property type="nucleotide sequence ID" value="XM_006960847.1"/>
</dbReference>
<dbReference type="InParanoid" id="I4Y504"/>
<organism evidence="2 3">
    <name type="scientific">Wallemia mellicola (strain ATCC MYA-4683 / CBS 633.66)</name>
    <name type="common">Wallemia sebi (CBS 633.66)</name>
    <dbReference type="NCBI Taxonomy" id="671144"/>
    <lineage>
        <taxon>Eukaryota</taxon>
        <taxon>Fungi</taxon>
        <taxon>Dikarya</taxon>
        <taxon>Basidiomycota</taxon>
        <taxon>Wallemiomycotina</taxon>
        <taxon>Wallemiomycetes</taxon>
        <taxon>Wallemiales</taxon>
        <taxon>Wallemiaceae</taxon>
        <taxon>Wallemia</taxon>
    </lineage>
</organism>
<dbReference type="EMBL" id="JH668276">
    <property type="protein sequence ID" value="EIM19046.1"/>
    <property type="molecule type" value="Genomic_DNA"/>
</dbReference>
<feature type="region of interest" description="Disordered" evidence="1">
    <location>
        <begin position="1"/>
        <end position="23"/>
    </location>
</feature>
<dbReference type="AlphaFoldDB" id="I4Y504"/>
<sequence>MDKQSKTNDQQAPRPGTDGRTSYKLIRFTYEREKWNKKPSILETDRRGSTSVFPWNNL</sequence>
<name>I4Y504_WALMC</name>
<dbReference type="Proteomes" id="UP000005242">
    <property type="component" value="Unassembled WGS sequence"/>
</dbReference>
<protein>
    <submittedName>
        <fullName evidence="2">Uncharacterized protein</fullName>
    </submittedName>
</protein>
<evidence type="ECO:0000313" key="2">
    <source>
        <dbReference type="EMBL" id="EIM19046.1"/>
    </source>
</evidence>
<evidence type="ECO:0000256" key="1">
    <source>
        <dbReference type="SAM" id="MobiDB-lite"/>
    </source>
</evidence>
<dbReference type="KEGG" id="wse:WALSEDRAFT_66729"/>
<gene>
    <name evidence="2" type="ORF">WALSEDRAFT_66729</name>
</gene>
<proteinExistence type="predicted"/>
<keyword evidence="3" id="KW-1185">Reference proteome</keyword>
<dbReference type="GeneID" id="18475138"/>
<accession>I4Y504</accession>
<evidence type="ECO:0000313" key="3">
    <source>
        <dbReference type="Proteomes" id="UP000005242"/>
    </source>
</evidence>
<dbReference type="HOGENOM" id="CLU_2980855_0_0_1"/>
<reference evidence="2 3" key="1">
    <citation type="journal article" date="2012" name="Fungal Genet. Biol.">
        <title>The genome of the xerotolerant mold Wallemia sebi reveals adaptations to osmotic stress and suggests cryptic sexual reproduction.</title>
        <authorList>
            <person name="Padamsee M."/>
            <person name="Kumar T.K.A."/>
            <person name="Riley R."/>
            <person name="Binder M."/>
            <person name="Boyd A."/>
            <person name="Calvo A.M."/>
            <person name="Furukawa K."/>
            <person name="Hesse C."/>
            <person name="Hohmann S."/>
            <person name="James T.Y."/>
            <person name="LaButti K."/>
            <person name="Lapidus A."/>
            <person name="Lindquist E."/>
            <person name="Lucas S."/>
            <person name="Miller K."/>
            <person name="Shantappa S."/>
            <person name="Grigoriev I.V."/>
            <person name="Hibbett D.S."/>
            <person name="McLaughlin D.J."/>
            <person name="Spatafora J.W."/>
            <person name="Aime M.C."/>
        </authorList>
    </citation>
    <scope>NUCLEOTIDE SEQUENCE [LARGE SCALE GENOMIC DNA]</scope>
    <source>
        <strain evidence="3">ATCC MYA-4683 / CBS 633.66</strain>
    </source>
</reference>